<evidence type="ECO:0000256" key="2">
    <source>
        <dbReference type="SAM" id="Phobius"/>
    </source>
</evidence>
<feature type="transmembrane region" description="Helical" evidence="2">
    <location>
        <begin position="886"/>
        <end position="904"/>
    </location>
</feature>
<feature type="transmembrane region" description="Helical" evidence="2">
    <location>
        <begin position="593"/>
        <end position="612"/>
    </location>
</feature>
<feature type="transmembrane region" description="Helical" evidence="2">
    <location>
        <begin position="309"/>
        <end position="329"/>
    </location>
</feature>
<feature type="transmembrane region" description="Helical" evidence="2">
    <location>
        <begin position="395"/>
        <end position="414"/>
    </location>
</feature>
<feature type="transmembrane region" description="Helical" evidence="2">
    <location>
        <begin position="651"/>
        <end position="671"/>
    </location>
</feature>
<dbReference type="EMBL" id="AKWZ02000010">
    <property type="protein sequence ID" value="EPG73517.1"/>
    <property type="molecule type" value="Genomic_DNA"/>
</dbReference>
<feature type="transmembrane region" description="Helical" evidence="2">
    <location>
        <begin position="692"/>
        <end position="711"/>
    </location>
</feature>
<feature type="transmembrane region" description="Helical" evidence="2">
    <location>
        <begin position="624"/>
        <end position="645"/>
    </location>
</feature>
<dbReference type="Proteomes" id="UP000014540">
    <property type="component" value="Unassembled WGS sequence"/>
</dbReference>
<feature type="transmembrane region" description="Helical" evidence="2">
    <location>
        <begin position="936"/>
        <end position="954"/>
    </location>
</feature>
<name>S3VZL9_9LEPT</name>
<keyword evidence="2" id="KW-0472">Membrane</keyword>
<feature type="transmembrane region" description="Helical" evidence="2">
    <location>
        <begin position="445"/>
        <end position="466"/>
    </location>
</feature>
<feature type="transmembrane region" description="Helical" evidence="2">
    <location>
        <begin position="341"/>
        <end position="361"/>
    </location>
</feature>
<dbReference type="OrthoDB" id="344929at2"/>
<evidence type="ECO:0000256" key="1">
    <source>
        <dbReference type="SAM" id="MobiDB-lite"/>
    </source>
</evidence>
<protein>
    <submittedName>
        <fullName evidence="3">Membrane protein, PF10101 family</fullName>
    </submittedName>
</protein>
<organism evidence="3 4">
    <name type="scientific">Leptospira fainei serovar Hurstbridge str. BUT 6</name>
    <dbReference type="NCBI Taxonomy" id="1193011"/>
    <lineage>
        <taxon>Bacteria</taxon>
        <taxon>Pseudomonadati</taxon>
        <taxon>Spirochaetota</taxon>
        <taxon>Spirochaetia</taxon>
        <taxon>Leptospirales</taxon>
        <taxon>Leptospiraceae</taxon>
        <taxon>Leptospira</taxon>
    </lineage>
</organism>
<feature type="transmembrane region" description="Helical" evidence="2">
    <location>
        <begin position="367"/>
        <end position="383"/>
    </location>
</feature>
<proteinExistence type="predicted"/>
<feature type="compositionally biased region" description="Basic and acidic residues" evidence="1">
    <location>
        <begin position="75"/>
        <end position="84"/>
    </location>
</feature>
<feature type="transmembrane region" description="Helical" evidence="2">
    <location>
        <begin position="420"/>
        <end position="438"/>
    </location>
</feature>
<feature type="transmembrane region" description="Helical" evidence="2">
    <location>
        <begin position="565"/>
        <end position="587"/>
    </location>
</feature>
<accession>S3VZL9</accession>
<feature type="transmembrane region" description="Helical" evidence="2">
    <location>
        <begin position="211"/>
        <end position="231"/>
    </location>
</feature>
<keyword evidence="2" id="KW-1133">Transmembrane helix</keyword>
<dbReference type="STRING" id="1193011.LEP1GSC058_3299"/>
<evidence type="ECO:0000313" key="3">
    <source>
        <dbReference type="EMBL" id="EPG73517.1"/>
    </source>
</evidence>
<feature type="transmembrane region" description="Helical" evidence="2">
    <location>
        <begin position="717"/>
        <end position="737"/>
    </location>
</feature>
<reference evidence="3" key="1">
    <citation type="submission" date="2013-04" db="EMBL/GenBank/DDBJ databases">
        <authorList>
            <person name="Harkins D.M."/>
            <person name="Durkin A.S."/>
            <person name="Selengut J.D."/>
            <person name="Sanka R."/>
            <person name="DePew J."/>
            <person name="Purushe J."/>
            <person name="Ahmed A."/>
            <person name="van der Linden H."/>
            <person name="Goris M.G.A."/>
            <person name="Hartskeerl R.A."/>
            <person name="Vinetz J.M."/>
            <person name="Sutton G.G."/>
            <person name="Nelson W.C."/>
            <person name="Fouts D.E."/>
        </authorList>
    </citation>
    <scope>NUCLEOTIDE SEQUENCE [LARGE SCALE GENOMIC DNA]</scope>
    <source>
        <strain evidence="3">BUT 6</strain>
    </source>
</reference>
<sequence length="994" mass="111572">MLEFLGFITFIVLIFFLIYPFILGSRVTELKEKVRQLEDRIKELELPSKSPLREKDRIPDEKPILAKESIVLPAKERGGSESKKKAVSSIPVSSPLESLPSPKRNPVRSQTWEKVEKIVAQNWTGILGTIILVMGIGFLAIYAALKVSPLLRFSMVLGIAVALYAASLYLLTKEFWKQISYWLKSASGAVVLFACVGAASLPGMKWIENEILALVIVLGGISINLSLAWFASLQRFASLHIVLSLLALAILPSTNLVFCVGAGVAVFSAALSYKAKWEYHLLQTVLSFLVVNFLFKNHIISSDGGYEPMARIFGIIGTGSVGLLSLLVHYRKAYATEKLEILPFITHFVSWLSVGLGFALYATGSRWNAPVLIFISILIFLHARRARKIGIRWLYLTDTLVSLGIAFLGVVFLGRWELGYLSITLIVSVLFLLFFIAASEEKEELLRWIGGALLHFSFLSYIIILWSLAEQMQDLSSWRNIAATLSVIFLTFVIQAIDSIRYSRQSDSWDDIYGFSEVMKVSPSGILSGFLAAGLCYQCADIKGAEYFLPVFGVLLLILRQRTNWNGLGIGLFPFTIAIHSLVIYAARNSGPWEQLVQDLPLIAFCLIAIPLSKINRNDEAPTYLSQPGATILSLHIIVQIFLIAGPVSPILPGILWLIFSIFYLEFYVFVSAKSSVWISDWRKSLVNSGMVWGGFALTFIALFIGAHILVQLQSEIYIGIFKVRLLIQIFAIGVFLYWANTSVLGVGKDVGISQKIFPLFWELSLITGAIASALEIPSNWLPVAWILLAFLTEQLSRRVSTITRFHFYSLILFWISCIHTAFLSSSNTTPSSFWTDQEWVGGLISLFFQTAYLIMIYTHPSFQREERDGFPGAINRFAEKIHTKINILIFYPLFLTVALFLFWSFDTAFLTLLWMTEVFIVFLIGLFLKENHFRYVSLSAMVICLLRLIFWDLSKSSTITRALVFLGVGGILILMNTIYSKYRNTEGKEPNAK</sequence>
<feature type="transmembrane region" description="Helical" evidence="2">
    <location>
        <begin position="123"/>
        <end position="145"/>
    </location>
</feature>
<feature type="transmembrane region" description="Helical" evidence="2">
    <location>
        <begin position="808"/>
        <end position="828"/>
    </location>
</feature>
<comment type="caution">
    <text evidence="3">The sequence shown here is derived from an EMBL/GenBank/DDBJ whole genome shotgun (WGS) entry which is preliminary data.</text>
</comment>
<feature type="region of interest" description="Disordered" evidence="1">
    <location>
        <begin position="75"/>
        <end position="105"/>
    </location>
</feature>
<gene>
    <name evidence="3" type="ORF">LEP1GSC058_3299</name>
</gene>
<keyword evidence="4" id="KW-1185">Reference proteome</keyword>
<feature type="transmembrane region" description="Helical" evidence="2">
    <location>
        <begin position="179"/>
        <end position="199"/>
    </location>
</feature>
<feature type="transmembrane region" description="Helical" evidence="2">
    <location>
        <begin position="478"/>
        <end position="497"/>
    </location>
</feature>
<feature type="transmembrane region" description="Helical" evidence="2">
    <location>
        <begin position="840"/>
        <end position="858"/>
    </location>
</feature>
<keyword evidence="2" id="KW-0812">Transmembrane</keyword>
<feature type="compositionally biased region" description="Low complexity" evidence="1">
    <location>
        <begin position="87"/>
        <end position="102"/>
    </location>
</feature>
<dbReference type="AlphaFoldDB" id="S3VZL9"/>
<feature type="transmembrane region" description="Helical" evidence="2">
    <location>
        <begin position="960"/>
        <end position="980"/>
    </location>
</feature>
<feature type="transmembrane region" description="Helical" evidence="2">
    <location>
        <begin position="243"/>
        <end position="271"/>
    </location>
</feature>
<evidence type="ECO:0000313" key="4">
    <source>
        <dbReference type="Proteomes" id="UP000014540"/>
    </source>
</evidence>
<dbReference type="RefSeq" id="WP_016549996.1">
    <property type="nucleotide sequence ID" value="NZ_AKWZ02000010.1"/>
</dbReference>
<feature type="transmembrane region" description="Helical" evidence="2">
    <location>
        <begin position="151"/>
        <end position="172"/>
    </location>
</feature>
<feature type="transmembrane region" description="Helical" evidence="2">
    <location>
        <begin position="6"/>
        <end position="25"/>
    </location>
</feature>
<feature type="transmembrane region" description="Helical" evidence="2">
    <location>
        <begin position="910"/>
        <end position="929"/>
    </location>
</feature>